<name>A0A9P4TJY7_CURKU</name>
<reference evidence="7" key="1">
    <citation type="submission" date="2019-04" db="EMBL/GenBank/DDBJ databases">
        <title>Sequencing of skin fungus with MAO and IRED activity.</title>
        <authorList>
            <person name="Marsaioli A.J."/>
            <person name="Bonatto J.M.C."/>
            <person name="Reis Junior O."/>
        </authorList>
    </citation>
    <scope>NUCLEOTIDE SEQUENCE</scope>
    <source>
        <strain evidence="7">30M1</strain>
    </source>
</reference>
<dbReference type="InterPro" id="IPR000719">
    <property type="entry name" value="Prot_kinase_dom"/>
</dbReference>
<dbReference type="GO" id="GO:0004674">
    <property type="term" value="F:protein serine/threonine kinase activity"/>
    <property type="evidence" value="ECO:0007669"/>
    <property type="project" value="UniProtKB-KW"/>
</dbReference>
<protein>
    <recommendedName>
        <fullName evidence="6">Protein kinase domain-containing protein</fullName>
    </recommendedName>
</protein>
<keyword evidence="2" id="KW-0808">Transferase</keyword>
<evidence type="ECO:0000313" key="8">
    <source>
        <dbReference type="Proteomes" id="UP000801428"/>
    </source>
</evidence>
<dbReference type="PROSITE" id="PS50011">
    <property type="entry name" value="PROTEIN_KINASE_DOM"/>
    <property type="match status" value="1"/>
</dbReference>
<keyword evidence="8" id="KW-1185">Reference proteome</keyword>
<organism evidence="7 8">
    <name type="scientific">Curvularia kusanoi</name>
    <name type="common">Cochliobolus kusanoi</name>
    <dbReference type="NCBI Taxonomy" id="90978"/>
    <lineage>
        <taxon>Eukaryota</taxon>
        <taxon>Fungi</taxon>
        <taxon>Dikarya</taxon>
        <taxon>Ascomycota</taxon>
        <taxon>Pezizomycotina</taxon>
        <taxon>Dothideomycetes</taxon>
        <taxon>Pleosporomycetidae</taxon>
        <taxon>Pleosporales</taxon>
        <taxon>Pleosporineae</taxon>
        <taxon>Pleosporaceae</taxon>
        <taxon>Curvularia</taxon>
    </lineage>
</organism>
<dbReference type="EMBL" id="SWKU01000004">
    <property type="protein sequence ID" value="KAF3007512.1"/>
    <property type="molecule type" value="Genomic_DNA"/>
</dbReference>
<dbReference type="OrthoDB" id="5979581at2759"/>
<dbReference type="InterPro" id="IPR050494">
    <property type="entry name" value="Ser_Thr_dual-spec_kinase"/>
</dbReference>
<comment type="caution">
    <text evidence="7">The sequence shown here is derived from an EMBL/GenBank/DDBJ whole genome shotgun (WGS) entry which is preliminary data.</text>
</comment>
<dbReference type="SUPFAM" id="SSF56112">
    <property type="entry name" value="Protein kinase-like (PK-like)"/>
    <property type="match status" value="1"/>
</dbReference>
<evidence type="ECO:0000313" key="7">
    <source>
        <dbReference type="EMBL" id="KAF3007512.1"/>
    </source>
</evidence>
<sequence length="211" mass="23550">MLTVADPSVLEAVEASESQNLLPRKVIDDARTIYSSHVLGLPKDSLWGQPVLCDFGEARVGRRHKGLVQPELYRAPEVLFDMEWDSSIDVWSIATLDLLENKHLFNALDEDGETSATDHVAEMVAYMGLPPLEFLNSSEDTRNVFDDEGRWTSAGGTAIPSITLEDSLSALDGDSKRLLLSFVRSMLRWQPEQRKKASDLLKDPWLAVILP</sequence>
<keyword evidence="4" id="KW-0418">Kinase</keyword>
<evidence type="ECO:0000256" key="1">
    <source>
        <dbReference type="ARBA" id="ARBA00022527"/>
    </source>
</evidence>
<dbReference type="PANTHER" id="PTHR24058">
    <property type="entry name" value="DUAL SPECIFICITY PROTEIN KINASE"/>
    <property type="match status" value="1"/>
</dbReference>
<evidence type="ECO:0000256" key="2">
    <source>
        <dbReference type="ARBA" id="ARBA00022679"/>
    </source>
</evidence>
<keyword evidence="3" id="KW-0547">Nucleotide-binding</keyword>
<gene>
    <name evidence="7" type="ORF">E8E13_005731</name>
</gene>
<dbReference type="Pfam" id="PF00069">
    <property type="entry name" value="Pkinase"/>
    <property type="match status" value="1"/>
</dbReference>
<dbReference type="Proteomes" id="UP000801428">
    <property type="component" value="Unassembled WGS sequence"/>
</dbReference>
<evidence type="ECO:0000259" key="6">
    <source>
        <dbReference type="PROSITE" id="PS50011"/>
    </source>
</evidence>
<proteinExistence type="predicted"/>
<evidence type="ECO:0000256" key="4">
    <source>
        <dbReference type="ARBA" id="ARBA00022777"/>
    </source>
</evidence>
<dbReference type="InterPro" id="IPR011009">
    <property type="entry name" value="Kinase-like_dom_sf"/>
</dbReference>
<feature type="domain" description="Protein kinase" evidence="6">
    <location>
        <begin position="1"/>
        <end position="206"/>
    </location>
</feature>
<evidence type="ECO:0000256" key="3">
    <source>
        <dbReference type="ARBA" id="ARBA00022741"/>
    </source>
</evidence>
<dbReference type="Gene3D" id="1.10.510.10">
    <property type="entry name" value="Transferase(Phosphotransferase) domain 1"/>
    <property type="match status" value="1"/>
</dbReference>
<dbReference type="AlphaFoldDB" id="A0A9P4TJY7"/>
<dbReference type="GO" id="GO:0005524">
    <property type="term" value="F:ATP binding"/>
    <property type="evidence" value="ECO:0007669"/>
    <property type="project" value="UniProtKB-KW"/>
</dbReference>
<evidence type="ECO:0000256" key="5">
    <source>
        <dbReference type="ARBA" id="ARBA00022840"/>
    </source>
</evidence>
<accession>A0A9P4TJY7</accession>
<keyword evidence="5" id="KW-0067">ATP-binding</keyword>
<keyword evidence="1" id="KW-0723">Serine/threonine-protein kinase</keyword>